<reference evidence="3" key="1">
    <citation type="submission" date="2018-05" db="EMBL/GenBank/DDBJ databases">
        <authorList>
            <person name="Lanie J.A."/>
            <person name="Ng W.-L."/>
            <person name="Kazmierczak K.M."/>
            <person name="Andrzejewski T.M."/>
            <person name="Davidsen T.M."/>
            <person name="Wayne K.J."/>
            <person name="Tettelin H."/>
            <person name="Glass J.I."/>
            <person name="Rusch D."/>
            <person name="Podicherti R."/>
            <person name="Tsui H.-C.T."/>
            <person name="Winkler M.E."/>
        </authorList>
    </citation>
    <scope>NUCLEOTIDE SEQUENCE</scope>
</reference>
<dbReference type="GO" id="GO:0043161">
    <property type="term" value="P:proteasome-mediated ubiquitin-dependent protein catabolic process"/>
    <property type="evidence" value="ECO:0007669"/>
    <property type="project" value="TreeGrafter"/>
</dbReference>
<dbReference type="GO" id="GO:0008270">
    <property type="term" value="F:zinc ion binding"/>
    <property type="evidence" value="ECO:0007669"/>
    <property type="project" value="UniProtKB-KW"/>
</dbReference>
<protein>
    <recommendedName>
        <fullName evidence="2">SMP-30/Gluconolactonase/LRE-like region domain-containing protein</fullName>
    </recommendedName>
</protein>
<evidence type="ECO:0000256" key="1">
    <source>
        <dbReference type="ARBA" id="ARBA00022737"/>
    </source>
</evidence>
<proteinExistence type="predicted"/>
<dbReference type="Gene3D" id="2.120.10.30">
    <property type="entry name" value="TolB, C-terminal domain"/>
    <property type="match status" value="3"/>
</dbReference>
<organism evidence="3">
    <name type="scientific">marine metagenome</name>
    <dbReference type="NCBI Taxonomy" id="408172"/>
    <lineage>
        <taxon>unclassified sequences</taxon>
        <taxon>metagenomes</taxon>
        <taxon>ecological metagenomes</taxon>
    </lineage>
</organism>
<dbReference type="InterPro" id="IPR001258">
    <property type="entry name" value="NHL_repeat"/>
</dbReference>
<dbReference type="InterPro" id="IPR050952">
    <property type="entry name" value="TRIM-NHL_E3_ligases"/>
</dbReference>
<keyword evidence="1" id="KW-0677">Repeat</keyword>
<gene>
    <name evidence="3" type="ORF">METZ01_LOCUS127982</name>
</gene>
<dbReference type="Pfam" id="PF01436">
    <property type="entry name" value="NHL"/>
    <property type="match status" value="1"/>
</dbReference>
<dbReference type="EMBL" id="UINC01017986">
    <property type="protein sequence ID" value="SVA75128.1"/>
    <property type="molecule type" value="Genomic_DNA"/>
</dbReference>
<feature type="domain" description="SMP-30/Gluconolactonase/LRE-like region" evidence="2">
    <location>
        <begin position="93"/>
        <end position="219"/>
    </location>
</feature>
<dbReference type="SUPFAM" id="SSF101898">
    <property type="entry name" value="NHL repeat"/>
    <property type="match status" value="1"/>
</dbReference>
<dbReference type="GO" id="GO:0000209">
    <property type="term" value="P:protein polyubiquitination"/>
    <property type="evidence" value="ECO:0007669"/>
    <property type="project" value="TreeGrafter"/>
</dbReference>
<evidence type="ECO:0000259" key="2">
    <source>
        <dbReference type="Pfam" id="PF08450"/>
    </source>
</evidence>
<dbReference type="InterPro" id="IPR011042">
    <property type="entry name" value="6-blade_b-propeller_TolB-like"/>
</dbReference>
<dbReference type="PANTHER" id="PTHR24104:SF25">
    <property type="entry name" value="PROTEIN LIN-41"/>
    <property type="match status" value="1"/>
</dbReference>
<name>A0A381YDL2_9ZZZZ</name>
<sequence length="353" mass="39461">MASVFLGINDRTFTYESTAARAEHVGAGVRYPIDFAMTSDDLAYIVNRGREDRPDGTRLTIIRLGEYGEEYISTFGSHGEGKGQFIWPMGIALDKHTNVYVTDEWLNRVTKYDRDGEYITHWGIHGSADGELDRPAGIAVSQDDTLYIVDSRNSRVQKFSLDGKFLGKFGTAGSAEGEFNLPWGTCLDAEGNVFVADWRNDRVQSFTSDGKWLATFGTPGTGGDCYNARVKGGITYSEAPVGQFNRPTGVCVDQDGDIYIADWLNNRVQVLTPEGRFITEFTGDGHLSNMGIAKLRSNPDMIRQRNAIRNFTPERVLWAPCAVRMGRNNRVIIADTTRHRFQIYRKNTEPVLV</sequence>
<dbReference type="InterPro" id="IPR013658">
    <property type="entry name" value="SGL"/>
</dbReference>
<dbReference type="GO" id="GO:0061630">
    <property type="term" value="F:ubiquitin protein ligase activity"/>
    <property type="evidence" value="ECO:0007669"/>
    <property type="project" value="TreeGrafter"/>
</dbReference>
<dbReference type="Pfam" id="PF08450">
    <property type="entry name" value="SGL"/>
    <property type="match status" value="1"/>
</dbReference>
<dbReference type="CDD" id="cd05819">
    <property type="entry name" value="NHL"/>
    <property type="match status" value="1"/>
</dbReference>
<accession>A0A381YDL2</accession>
<evidence type="ECO:0000313" key="3">
    <source>
        <dbReference type="EMBL" id="SVA75128.1"/>
    </source>
</evidence>
<dbReference type="PROSITE" id="PS51125">
    <property type="entry name" value="NHL"/>
    <property type="match status" value="4"/>
</dbReference>
<dbReference type="AlphaFoldDB" id="A0A381YDL2"/>
<dbReference type="PANTHER" id="PTHR24104">
    <property type="entry name" value="E3 UBIQUITIN-PROTEIN LIGASE NHLRC1-RELATED"/>
    <property type="match status" value="1"/>
</dbReference>